<dbReference type="PANTHER" id="PTHR33449:SF1">
    <property type="entry name" value="NUCLEOID-ASSOCIATED PROTEIN YBAB"/>
    <property type="match status" value="1"/>
</dbReference>
<dbReference type="PANTHER" id="PTHR33449">
    <property type="entry name" value="NUCLEOID-ASSOCIATED PROTEIN YBAB"/>
    <property type="match status" value="1"/>
</dbReference>
<dbReference type="InterPro" id="IPR036894">
    <property type="entry name" value="YbaB-like_sf"/>
</dbReference>
<organism evidence="3 4">
    <name type="scientific">Nocardia donostiensis</name>
    <dbReference type="NCBI Taxonomy" id="1538463"/>
    <lineage>
        <taxon>Bacteria</taxon>
        <taxon>Bacillati</taxon>
        <taxon>Actinomycetota</taxon>
        <taxon>Actinomycetes</taxon>
        <taxon>Mycobacteriales</taxon>
        <taxon>Nocardiaceae</taxon>
        <taxon>Nocardia</taxon>
    </lineage>
</organism>
<sequence length="134" mass="14462">MDQQRREELLSVNSALLNQVHDMMDTFAQQQTRLGEVREQLDELRVQATSSDQAVTVTVDAVGSVVEVRITPAAMRSTAEQLGQLVTGVAQEAARSAKQQADALLEPLTEGMPDLPDIVPGAPSLRAGRAPQED</sequence>
<evidence type="ECO:0000256" key="2">
    <source>
        <dbReference type="SAM" id="MobiDB-lite"/>
    </source>
</evidence>
<keyword evidence="1" id="KW-0238">DNA-binding</keyword>
<dbReference type="GO" id="GO:0003677">
    <property type="term" value="F:DNA binding"/>
    <property type="evidence" value="ECO:0007669"/>
    <property type="project" value="UniProtKB-KW"/>
</dbReference>
<dbReference type="EMBL" id="MUMY01000022">
    <property type="protein sequence ID" value="ONM46611.1"/>
    <property type="molecule type" value="Genomic_DNA"/>
</dbReference>
<dbReference type="AlphaFoldDB" id="A0A1V2TB81"/>
<proteinExistence type="predicted"/>
<dbReference type="Proteomes" id="UP000188836">
    <property type="component" value="Unassembled WGS sequence"/>
</dbReference>
<dbReference type="InterPro" id="IPR004401">
    <property type="entry name" value="YbaB/EbfC"/>
</dbReference>
<feature type="region of interest" description="Disordered" evidence="2">
    <location>
        <begin position="97"/>
        <end position="134"/>
    </location>
</feature>
<evidence type="ECO:0000313" key="4">
    <source>
        <dbReference type="Proteomes" id="UP000188836"/>
    </source>
</evidence>
<keyword evidence="4" id="KW-1185">Reference proteome</keyword>
<dbReference type="RefSeq" id="WP_077120496.1">
    <property type="nucleotide sequence ID" value="NZ_LOKT01000024.1"/>
</dbReference>
<name>A0A1V2TB81_9NOCA</name>
<evidence type="ECO:0000256" key="1">
    <source>
        <dbReference type="ARBA" id="ARBA00023125"/>
    </source>
</evidence>
<accession>A0A1V2TB81</accession>
<reference evidence="3 4" key="1">
    <citation type="journal article" date="2016" name="Antonie Van Leeuwenhoek">
        <title>Nocardia donostiensis sp. nov., isolated from human respiratory specimens.</title>
        <authorList>
            <person name="Ercibengoa M."/>
            <person name="Bell M."/>
            <person name="Marimon J.M."/>
            <person name="Humrighouse B."/>
            <person name="Klenk H.P."/>
            <person name="Potter G."/>
            <person name="Perez-Trallero E."/>
        </authorList>
    </citation>
    <scope>NUCLEOTIDE SEQUENCE [LARGE SCALE GENOMIC DNA]</scope>
    <source>
        <strain evidence="3 4">X1655</strain>
    </source>
</reference>
<dbReference type="SUPFAM" id="SSF82607">
    <property type="entry name" value="YbaB-like"/>
    <property type="match status" value="1"/>
</dbReference>
<dbReference type="OrthoDB" id="4559751at2"/>
<evidence type="ECO:0008006" key="5">
    <source>
        <dbReference type="Google" id="ProtNLM"/>
    </source>
</evidence>
<dbReference type="GO" id="GO:0005829">
    <property type="term" value="C:cytosol"/>
    <property type="evidence" value="ECO:0007669"/>
    <property type="project" value="TreeGrafter"/>
</dbReference>
<dbReference type="STRING" id="1538463.B0T36_24445"/>
<dbReference type="Pfam" id="PF02575">
    <property type="entry name" value="YbaB_DNA_bd"/>
    <property type="match status" value="1"/>
</dbReference>
<dbReference type="Gene3D" id="3.30.1310.10">
    <property type="entry name" value="Nucleoid-associated protein YbaB-like domain"/>
    <property type="match status" value="1"/>
</dbReference>
<protein>
    <recommendedName>
        <fullName evidence="5">Nucleoid-associated protein YbaB</fullName>
    </recommendedName>
</protein>
<gene>
    <name evidence="3" type="ORF">B0T46_22100</name>
</gene>
<evidence type="ECO:0000313" key="3">
    <source>
        <dbReference type="EMBL" id="ONM46611.1"/>
    </source>
</evidence>
<comment type="caution">
    <text evidence="3">The sequence shown here is derived from an EMBL/GenBank/DDBJ whole genome shotgun (WGS) entry which is preliminary data.</text>
</comment>